<accession>A0ABQ4ZUT0</accession>
<dbReference type="SUPFAM" id="SSF54928">
    <property type="entry name" value="RNA-binding domain, RBD"/>
    <property type="match status" value="1"/>
</dbReference>
<keyword evidence="5" id="KW-0695">RNA-directed DNA polymerase</keyword>
<keyword evidence="3" id="KW-0812">Transmembrane</keyword>
<dbReference type="CDD" id="cd00590">
    <property type="entry name" value="RRM_SF"/>
    <property type="match status" value="1"/>
</dbReference>
<gene>
    <name evidence="5" type="ORF">Tco_0800986</name>
</gene>
<keyword evidence="3" id="KW-0472">Membrane</keyword>
<evidence type="ECO:0000313" key="5">
    <source>
        <dbReference type="EMBL" id="GJS94018.1"/>
    </source>
</evidence>
<dbReference type="InterPro" id="IPR012677">
    <property type="entry name" value="Nucleotide-bd_a/b_plait_sf"/>
</dbReference>
<keyword evidence="3" id="KW-1133">Transmembrane helix</keyword>
<evidence type="ECO:0000313" key="6">
    <source>
        <dbReference type="Proteomes" id="UP001151760"/>
    </source>
</evidence>
<proteinExistence type="predicted"/>
<feature type="transmembrane region" description="Helical" evidence="3">
    <location>
        <begin position="707"/>
        <end position="731"/>
    </location>
</feature>
<keyword evidence="6" id="KW-1185">Reference proteome</keyword>
<evidence type="ECO:0000256" key="3">
    <source>
        <dbReference type="SAM" id="Phobius"/>
    </source>
</evidence>
<protein>
    <submittedName>
        <fullName evidence="5">RNA-directed DNA polymerase, eukaryota</fullName>
    </submittedName>
</protein>
<dbReference type="PROSITE" id="PS50102">
    <property type="entry name" value="RRM"/>
    <property type="match status" value="1"/>
</dbReference>
<evidence type="ECO:0000259" key="4">
    <source>
        <dbReference type="PROSITE" id="PS50102"/>
    </source>
</evidence>
<dbReference type="GO" id="GO:0003964">
    <property type="term" value="F:RNA-directed DNA polymerase activity"/>
    <property type="evidence" value="ECO:0007669"/>
    <property type="project" value="UniProtKB-KW"/>
</dbReference>
<keyword evidence="5" id="KW-0548">Nucleotidyltransferase</keyword>
<sequence>MGDDDWNVVMRKKHGSRTKEDELAKISVSIFVTNFPETCSAKDLFQTCKVFGHVVDSYIPLKRSQSGKRFGFVRFINVFSVERLISNLCTLWIGKHKLHANIPRFQRSSVNAKASAPIGGSAQPVRKGVKDPLLNNQNAYGNSGRSSHSSYSGPKPKAHTGSYANAVNEAHGSMLSPSPALVLDDSCLVERDLSRHVMGKVKDFSAIPNLSTIFSDEGFYGTKLTYMGGMWVMIELDKVDTKETLKNHSGVKSWFLDIKDAVEDFVSEDRIVWMDIEGVPLKAWSRETFIKIGKKWGETLDLEDNTATSFGRKRICIRTNHATSIFESFKIIVKGRVYMVRAKELFTWNPIFMIHKEKDYNSDVESVIEPINNNDNEEDLDDDYASDVNDVPETVFGTNSSSNIQGNGPVAVQQSDDPFGLYDLMNKKKTREISEPSPSLTHPPGFTPEFLEKQNAVEDKNSLEFLNAKVMTSSQEIPTVDHNDQTSQKETNCGGSVLGVMEDVIRVGQAMGYSMEGCVKDLAAIIDNQGDANNSLGKRRILDYEQQMTRIVAWCLGFMKWVSEDPSYVTGGEPEYPQELFSAVDLLFLQFLVRSPTLDSANSCVMQGASCTQRKVSMVSFSRISPNNFLSSILLVVVIIVTVVIVMVILIVVVFAIVGVVIVVAIFGVWAYAFHQDKASLVRVPVVNVTLSSSAHLLRENTDSFPLFATGISLGPVFLLGLSAFAIAACASRAAVIPSVMSCWMAAKVMAGVSDVDERITEKRDEKTKPNDKPDRTGKDCEDKAKSKPKKCGFGGLARMPPKRTSTSKTPAITLAAIQQLITDGIIAALEAQATTMANADNPNRKHCKCAKEVRVTFATDATCITQELCTVKWRNSDQKLLETKRSSSETTLLRILSYKDWTLLFVIEQLMAWSGMDMKMAKTCYHSHCSSSKGIVAIVNKLGNLGRDMKKLKENVHAIQVGCQTCEGAYLDKECPLNEEVMWKPSSGEKRPSLTKIINKYIEEASKRQAKQDEWLKKFYQSTEANRETHDKIIQGLEGKEIEYFYANSGFSDNEEEETDDSGMAEAVAALEATLKKKREEPKKVKQNVN</sequence>
<dbReference type="InterPro" id="IPR000504">
    <property type="entry name" value="RRM_dom"/>
</dbReference>
<dbReference type="Pfam" id="PF00076">
    <property type="entry name" value="RRM_1"/>
    <property type="match status" value="1"/>
</dbReference>
<feature type="compositionally biased region" description="Low complexity" evidence="2">
    <location>
        <begin position="141"/>
        <end position="153"/>
    </location>
</feature>
<feature type="region of interest" description="Disordered" evidence="2">
    <location>
        <begin position="760"/>
        <end position="808"/>
    </location>
</feature>
<name>A0ABQ4ZUT0_9ASTR</name>
<feature type="transmembrane region" description="Helical" evidence="3">
    <location>
        <begin position="654"/>
        <end position="673"/>
    </location>
</feature>
<keyword evidence="1" id="KW-0694">RNA-binding</keyword>
<reference evidence="5" key="1">
    <citation type="journal article" date="2022" name="Int. J. Mol. Sci.">
        <title>Draft Genome of Tanacetum Coccineum: Genomic Comparison of Closely Related Tanacetum-Family Plants.</title>
        <authorList>
            <person name="Yamashiro T."/>
            <person name="Shiraishi A."/>
            <person name="Nakayama K."/>
            <person name="Satake H."/>
        </authorList>
    </citation>
    <scope>NUCLEOTIDE SEQUENCE</scope>
</reference>
<dbReference type="EMBL" id="BQNB010011700">
    <property type="protein sequence ID" value="GJS94018.1"/>
    <property type="molecule type" value="Genomic_DNA"/>
</dbReference>
<keyword evidence="5" id="KW-0808">Transferase</keyword>
<dbReference type="SMART" id="SM00360">
    <property type="entry name" value="RRM"/>
    <property type="match status" value="1"/>
</dbReference>
<organism evidence="5 6">
    <name type="scientific">Tanacetum coccineum</name>
    <dbReference type="NCBI Taxonomy" id="301880"/>
    <lineage>
        <taxon>Eukaryota</taxon>
        <taxon>Viridiplantae</taxon>
        <taxon>Streptophyta</taxon>
        <taxon>Embryophyta</taxon>
        <taxon>Tracheophyta</taxon>
        <taxon>Spermatophyta</taxon>
        <taxon>Magnoliopsida</taxon>
        <taxon>eudicotyledons</taxon>
        <taxon>Gunneridae</taxon>
        <taxon>Pentapetalae</taxon>
        <taxon>asterids</taxon>
        <taxon>campanulids</taxon>
        <taxon>Asterales</taxon>
        <taxon>Asteraceae</taxon>
        <taxon>Asteroideae</taxon>
        <taxon>Anthemideae</taxon>
        <taxon>Anthemidinae</taxon>
        <taxon>Tanacetum</taxon>
    </lineage>
</organism>
<comment type="caution">
    <text evidence="5">The sequence shown here is derived from an EMBL/GenBank/DDBJ whole genome shotgun (WGS) entry which is preliminary data.</text>
</comment>
<feature type="transmembrane region" description="Helical" evidence="3">
    <location>
        <begin position="629"/>
        <end position="649"/>
    </location>
</feature>
<evidence type="ECO:0000256" key="2">
    <source>
        <dbReference type="SAM" id="MobiDB-lite"/>
    </source>
</evidence>
<reference evidence="5" key="2">
    <citation type="submission" date="2022-01" db="EMBL/GenBank/DDBJ databases">
        <authorList>
            <person name="Yamashiro T."/>
            <person name="Shiraishi A."/>
            <person name="Satake H."/>
            <person name="Nakayama K."/>
        </authorList>
    </citation>
    <scope>NUCLEOTIDE SEQUENCE</scope>
</reference>
<feature type="domain" description="RRM" evidence="4">
    <location>
        <begin position="28"/>
        <end position="105"/>
    </location>
</feature>
<feature type="compositionally biased region" description="Basic and acidic residues" evidence="2">
    <location>
        <begin position="760"/>
        <end position="786"/>
    </location>
</feature>
<feature type="region of interest" description="Disordered" evidence="2">
    <location>
        <begin position="115"/>
        <end position="162"/>
    </location>
</feature>
<dbReference type="Gene3D" id="3.30.70.330">
    <property type="match status" value="1"/>
</dbReference>
<dbReference type="Proteomes" id="UP001151760">
    <property type="component" value="Unassembled WGS sequence"/>
</dbReference>
<evidence type="ECO:0000256" key="1">
    <source>
        <dbReference type="PROSITE-ProRule" id="PRU00176"/>
    </source>
</evidence>
<dbReference type="InterPro" id="IPR035979">
    <property type="entry name" value="RBD_domain_sf"/>
</dbReference>